<dbReference type="EMBL" id="CAJFDI010000004">
    <property type="protein sequence ID" value="CAD5226763.1"/>
    <property type="molecule type" value="Genomic_DNA"/>
</dbReference>
<protein>
    <submittedName>
        <fullName evidence="6">(pine wood nematode) hypothetical protein</fullName>
    </submittedName>
</protein>
<feature type="compositionally biased region" description="Polar residues" evidence="4">
    <location>
        <begin position="293"/>
        <end position="312"/>
    </location>
</feature>
<keyword evidence="7" id="KW-1185">Reference proteome</keyword>
<keyword evidence="3" id="KW-0677">Repeat</keyword>
<dbReference type="Pfam" id="PF17820">
    <property type="entry name" value="PDZ_6"/>
    <property type="match status" value="1"/>
</dbReference>
<organism evidence="6 7">
    <name type="scientific">Bursaphelenchus xylophilus</name>
    <name type="common">Pinewood nematode worm</name>
    <name type="synonym">Aphelenchoides xylophilus</name>
    <dbReference type="NCBI Taxonomy" id="6326"/>
    <lineage>
        <taxon>Eukaryota</taxon>
        <taxon>Metazoa</taxon>
        <taxon>Ecdysozoa</taxon>
        <taxon>Nematoda</taxon>
        <taxon>Chromadorea</taxon>
        <taxon>Rhabditida</taxon>
        <taxon>Tylenchina</taxon>
        <taxon>Tylenchomorpha</taxon>
        <taxon>Aphelenchoidea</taxon>
        <taxon>Aphelenchoididae</taxon>
        <taxon>Bursaphelenchus</taxon>
    </lineage>
</organism>
<dbReference type="InterPro" id="IPR001478">
    <property type="entry name" value="PDZ"/>
</dbReference>
<feature type="compositionally biased region" description="Low complexity" evidence="4">
    <location>
        <begin position="313"/>
        <end position="322"/>
    </location>
</feature>
<feature type="region of interest" description="Disordered" evidence="4">
    <location>
        <begin position="341"/>
        <end position="362"/>
    </location>
</feature>
<evidence type="ECO:0000256" key="2">
    <source>
        <dbReference type="ARBA" id="ARBA00022475"/>
    </source>
</evidence>
<dbReference type="Gene3D" id="2.30.42.10">
    <property type="match status" value="2"/>
</dbReference>
<dbReference type="PANTHER" id="PTHR14191">
    <property type="entry name" value="PDZ DOMAIN CONTAINING PROTEIN"/>
    <property type="match status" value="1"/>
</dbReference>
<feature type="region of interest" description="Disordered" evidence="4">
    <location>
        <begin position="293"/>
        <end position="322"/>
    </location>
</feature>
<dbReference type="SUPFAM" id="SSF50156">
    <property type="entry name" value="PDZ domain-like"/>
    <property type="match status" value="2"/>
</dbReference>
<dbReference type="GO" id="GO:0043495">
    <property type="term" value="F:protein-membrane adaptor activity"/>
    <property type="evidence" value="ECO:0007669"/>
    <property type="project" value="TreeGrafter"/>
</dbReference>
<accession>A0A811LF33</accession>
<dbReference type="PROSITE" id="PS50106">
    <property type="entry name" value="PDZ"/>
    <property type="match status" value="2"/>
</dbReference>
<name>A0A811LF33_BURXY</name>
<feature type="compositionally biased region" description="Acidic residues" evidence="4">
    <location>
        <begin position="353"/>
        <end position="362"/>
    </location>
</feature>
<feature type="domain" description="PDZ" evidence="5">
    <location>
        <begin position="14"/>
        <end position="95"/>
    </location>
</feature>
<sequence length="475" mass="52475">MPISLPQDAPSPRICRVQKIHPSDEYGFNLHAEKSKGQYVGSVDAESPADIGGLRENDRIIGVNGDMVLGLPHKEVVQKIKANPLFCELFVITEHDFFWYQNHGIPLSYDLPNIVRPVSSLCPSSSSSSVHPQSSLSSRCTSFNSDIFISKARIQLKEKPIESPVASDPAIPRASTPPMTPRPLLCHLSKRSPTQEFGFNLHAERNKGHFIGSVDKGGIAYLAGLETGQRIVGVNGELIYPTSPHKEVVALIKHDPLDTSLLVASEEVDRWYTENGIPYSFDLAVTYKTYTPPRSQSRTATVSSQKTNGTAQSFSSPSTFYTPTEDAQTDVVYVPTELKEEQLNGHNTSETSEVQESEESTDSEVRELQNIENAAVGSPDDLLEKVFSSVPPPKEDSHKHVINNYNSVTPLAPISVRNSPSIDRTPLSSPEKDENVDIFKMSAKKAREILKHKKRDPRAQGTMTLEEKHQLIANL</sequence>
<evidence type="ECO:0000313" key="7">
    <source>
        <dbReference type="Proteomes" id="UP000659654"/>
    </source>
</evidence>
<dbReference type="InterPro" id="IPR051067">
    <property type="entry name" value="NHER"/>
</dbReference>
<dbReference type="Proteomes" id="UP000582659">
    <property type="component" value="Unassembled WGS sequence"/>
</dbReference>
<dbReference type="SMR" id="A0A811LF33"/>
<dbReference type="InterPro" id="IPR041489">
    <property type="entry name" value="PDZ_6"/>
</dbReference>
<comment type="subcellular location">
    <subcellularLocation>
        <location evidence="1">Cell membrane</location>
    </subcellularLocation>
</comment>
<keyword evidence="2" id="KW-1003">Cell membrane</keyword>
<dbReference type="GO" id="GO:0072659">
    <property type="term" value="P:protein localization to plasma membrane"/>
    <property type="evidence" value="ECO:0007669"/>
    <property type="project" value="TreeGrafter"/>
</dbReference>
<dbReference type="PANTHER" id="PTHR14191:SF3">
    <property type="entry name" value="NA(+)_H(+) EXCHANGE REGULATORY COFACTOR-LIKE PROTEIN NRFL-1"/>
    <property type="match status" value="1"/>
</dbReference>
<dbReference type="CDD" id="cd06768">
    <property type="entry name" value="PDZ_NHERF-like"/>
    <property type="match status" value="2"/>
</dbReference>
<evidence type="ECO:0000313" key="6">
    <source>
        <dbReference type="EMBL" id="CAD5226763.1"/>
    </source>
</evidence>
<dbReference type="AlphaFoldDB" id="A0A811LF33"/>
<dbReference type="InterPro" id="IPR036034">
    <property type="entry name" value="PDZ_sf"/>
</dbReference>
<evidence type="ECO:0000256" key="3">
    <source>
        <dbReference type="ARBA" id="ARBA00022737"/>
    </source>
</evidence>
<gene>
    <name evidence="6" type="ORF">BXYJ_LOCUS9308</name>
</gene>
<reference evidence="6" key="1">
    <citation type="submission" date="2020-09" db="EMBL/GenBank/DDBJ databases">
        <authorList>
            <person name="Kikuchi T."/>
        </authorList>
    </citation>
    <scope>NUCLEOTIDE SEQUENCE</scope>
    <source>
        <strain evidence="6">Ka4C1</strain>
    </source>
</reference>
<evidence type="ECO:0000256" key="1">
    <source>
        <dbReference type="ARBA" id="ARBA00004236"/>
    </source>
</evidence>
<comment type="caution">
    <text evidence="6">The sequence shown here is derived from an EMBL/GenBank/DDBJ whole genome shotgun (WGS) entry which is preliminary data.</text>
</comment>
<dbReference type="OrthoDB" id="10007415at2759"/>
<dbReference type="SMART" id="SM00228">
    <property type="entry name" value="PDZ"/>
    <property type="match status" value="2"/>
</dbReference>
<dbReference type="GO" id="GO:0016324">
    <property type="term" value="C:apical plasma membrane"/>
    <property type="evidence" value="ECO:0007669"/>
    <property type="project" value="TreeGrafter"/>
</dbReference>
<dbReference type="EMBL" id="CAJFCV020000004">
    <property type="protein sequence ID" value="CAG9116202.1"/>
    <property type="molecule type" value="Genomic_DNA"/>
</dbReference>
<dbReference type="Proteomes" id="UP000659654">
    <property type="component" value="Unassembled WGS sequence"/>
</dbReference>
<proteinExistence type="predicted"/>
<evidence type="ECO:0000256" key="4">
    <source>
        <dbReference type="SAM" id="MobiDB-lite"/>
    </source>
</evidence>
<evidence type="ECO:0000259" key="5">
    <source>
        <dbReference type="PROSITE" id="PS50106"/>
    </source>
</evidence>
<dbReference type="Pfam" id="PF00595">
    <property type="entry name" value="PDZ"/>
    <property type="match status" value="1"/>
</dbReference>
<feature type="domain" description="PDZ" evidence="5">
    <location>
        <begin position="185"/>
        <end position="267"/>
    </location>
</feature>
<keyword evidence="2" id="KW-0472">Membrane</keyword>